<protein>
    <submittedName>
        <fullName evidence="1">Uncharacterized protein</fullName>
    </submittedName>
</protein>
<name>A0ABD7YXX0_9LACO</name>
<geneLocation type="plasmid" evidence="1 2">
    <name>unnamed2</name>
</geneLocation>
<accession>A0ABD7YXX0</accession>
<dbReference type="Proteomes" id="UP001224533">
    <property type="component" value="Plasmid unnamed2"/>
</dbReference>
<proteinExistence type="predicted"/>
<evidence type="ECO:0000313" key="1">
    <source>
        <dbReference type="EMBL" id="WHS18885.1"/>
    </source>
</evidence>
<keyword evidence="1" id="KW-0614">Plasmid</keyword>
<gene>
    <name evidence="1" type="ORF">O2U02_10770</name>
</gene>
<reference evidence="1 2" key="1">
    <citation type="submission" date="2022-12" db="EMBL/GenBank/DDBJ databases">
        <title>Assessment of beneficial effects and identification of host adaptation-associated genes of Ligilactobacillus salivarius isolated from Meles meles.</title>
        <authorList>
            <person name="Wang Y."/>
        </authorList>
    </citation>
    <scope>NUCLEOTIDE SEQUENCE [LARGE SCALE GENOMIC DNA]</scope>
    <source>
        <strain evidence="1 2">S35</strain>
        <plasmid evidence="1 2">unnamed2</plasmid>
    </source>
</reference>
<evidence type="ECO:0000313" key="2">
    <source>
        <dbReference type="Proteomes" id="UP001224533"/>
    </source>
</evidence>
<sequence>MSKKLVLWTAAIIFYAKLLLLDHDIGSYIGDGIFMMMVLWYSFKLDGDGK</sequence>
<dbReference type="EMBL" id="CP114511">
    <property type="protein sequence ID" value="WHS18885.1"/>
    <property type="molecule type" value="Genomic_DNA"/>
</dbReference>
<dbReference type="AlphaFoldDB" id="A0ABD7YXX0"/>
<organism evidence="1 2">
    <name type="scientific">Ligilactobacillus salivarius</name>
    <dbReference type="NCBI Taxonomy" id="1624"/>
    <lineage>
        <taxon>Bacteria</taxon>
        <taxon>Bacillati</taxon>
        <taxon>Bacillota</taxon>
        <taxon>Bacilli</taxon>
        <taxon>Lactobacillales</taxon>
        <taxon>Lactobacillaceae</taxon>
        <taxon>Ligilactobacillus</taxon>
    </lineage>
</organism>
<dbReference type="RefSeq" id="WP_283475474.1">
    <property type="nucleotide sequence ID" value="NZ_CP114511.1"/>
</dbReference>